<reference evidence="1 2" key="1">
    <citation type="journal article" date="2019" name="Commun. Biol.">
        <title>The bagworm genome reveals a unique fibroin gene that provides high tensile strength.</title>
        <authorList>
            <person name="Kono N."/>
            <person name="Nakamura H."/>
            <person name="Ohtoshi R."/>
            <person name="Tomita M."/>
            <person name="Numata K."/>
            <person name="Arakawa K."/>
        </authorList>
    </citation>
    <scope>NUCLEOTIDE SEQUENCE [LARGE SCALE GENOMIC DNA]</scope>
</reference>
<name>A0A4C1UAI3_EUMVA</name>
<comment type="caution">
    <text evidence="1">The sequence shown here is derived from an EMBL/GenBank/DDBJ whole genome shotgun (WGS) entry which is preliminary data.</text>
</comment>
<protein>
    <submittedName>
        <fullName evidence="1">Uncharacterized protein</fullName>
    </submittedName>
</protein>
<dbReference type="AlphaFoldDB" id="A0A4C1UAI3"/>
<keyword evidence="2" id="KW-1185">Reference proteome</keyword>
<organism evidence="1 2">
    <name type="scientific">Eumeta variegata</name>
    <name type="common">Bagworm moth</name>
    <name type="synonym">Eumeta japonica</name>
    <dbReference type="NCBI Taxonomy" id="151549"/>
    <lineage>
        <taxon>Eukaryota</taxon>
        <taxon>Metazoa</taxon>
        <taxon>Ecdysozoa</taxon>
        <taxon>Arthropoda</taxon>
        <taxon>Hexapoda</taxon>
        <taxon>Insecta</taxon>
        <taxon>Pterygota</taxon>
        <taxon>Neoptera</taxon>
        <taxon>Endopterygota</taxon>
        <taxon>Lepidoptera</taxon>
        <taxon>Glossata</taxon>
        <taxon>Ditrysia</taxon>
        <taxon>Tineoidea</taxon>
        <taxon>Psychidae</taxon>
        <taxon>Oiketicinae</taxon>
        <taxon>Eumeta</taxon>
    </lineage>
</organism>
<accession>A0A4C1UAI3</accession>
<proteinExistence type="predicted"/>
<sequence>MSGGQSRYLWRIHCPSTPGVVVAVVDATTRIQNLVRPQYIFNKPYIEESRLLFGPCTIIKEKSRWRHILCWLHGVLRTRRPLPAARGRVRACPSRGHTYTYTTYRNTLCRVDNRVSFFGRESALWNFAV</sequence>
<dbReference type="Proteomes" id="UP000299102">
    <property type="component" value="Unassembled WGS sequence"/>
</dbReference>
<evidence type="ECO:0000313" key="2">
    <source>
        <dbReference type="Proteomes" id="UP000299102"/>
    </source>
</evidence>
<dbReference type="EMBL" id="BGZK01000147">
    <property type="protein sequence ID" value="GBP23120.1"/>
    <property type="molecule type" value="Genomic_DNA"/>
</dbReference>
<gene>
    <name evidence="1" type="ORF">EVAR_13140_1</name>
</gene>
<evidence type="ECO:0000313" key="1">
    <source>
        <dbReference type="EMBL" id="GBP23120.1"/>
    </source>
</evidence>